<dbReference type="Gene3D" id="3.30.465.10">
    <property type="match status" value="1"/>
</dbReference>
<dbReference type="PANTHER" id="PTHR42973">
    <property type="entry name" value="BINDING OXIDOREDUCTASE, PUTATIVE (AFU_ORTHOLOGUE AFUA_1G17690)-RELATED"/>
    <property type="match status" value="1"/>
</dbReference>
<dbReference type="GO" id="GO:0071949">
    <property type="term" value="F:FAD binding"/>
    <property type="evidence" value="ECO:0007669"/>
    <property type="project" value="InterPro"/>
</dbReference>
<feature type="region of interest" description="Disordered" evidence="5">
    <location>
        <begin position="963"/>
        <end position="984"/>
    </location>
</feature>
<evidence type="ECO:0000256" key="4">
    <source>
        <dbReference type="ARBA" id="ARBA00023002"/>
    </source>
</evidence>
<evidence type="ECO:0000313" key="9">
    <source>
        <dbReference type="Proteomes" id="UP000188533"/>
    </source>
</evidence>
<organism evidence="8 9">
    <name type="scientific">Lentinula edodes</name>
    <name type="common">Shiitake mushroom</name>
    <name type="synonym">Lentinus edodes</name>
    <dbReference type="NCBI Taxonomy" id="5353"/>
    <lineage>
        <taxon>Eukaryota</taxon>
        <taxon>Fungi</taxon>
        <taxon>Dikarya</taxon>
        <taxon>Basidiomycota</taxon>
        <taxon>Agaricomycotina</taxon>
        <taxon>Agaricomycetes</taxon>
        <taxon>Agaricomycetidae</taxon>
        <taxon>Agaricales</taxon>
        <taxon>Marasmiineae</taxon>
        <taxon>Omphalotaceae</taxon>
        <taxon>Lentinula</taxon>
    </lineage>
</organism>
<evidence type="ECO:0000256" key="1">
    <source>
        <dbReference type="ARBA" id="ARBA00005466"/>
    </source>
</evidence>
<dbReference type="Pfam" id="PF01565">
    <property type="entry name" value="FAD_binding_4"/>
    <property type="match status" value="1"/>
</dbReference>
<keyword evidence="3" id="KW-0274">FAD</keyword>
<dbReference type="Proteomes" id="UP000188533">
    <property type="component" value="Unassembled WGS sequence"/>
</dbReference>
<dbReference type="GO" id="GO:0004197">
    <property type="term" value="F:cysteine-type endopeptidase activity"/>
    <property type="evidence" value="ECO:0007669"/>
    <property type="project" value="InterPro"/>
</dbReference>
<comment type="similarity">
    <text evidence="1">Belongs to the oxygen-dependent FAD-linked oxidoreductase family.</text>
</comment>
<evidence type="ECO:0000256" key="2">
    <source>
        <dbReference type="ARBA" id="ARBA00022630"/>
    </source>
</evidence>
<dbReference type="InterPro" id="IPR016166">
    <property type="entry name" value="FAD-bd_PCMH"/>
</dbReference>
<dbReference type="GO" id="GO:0016491">
    <property type="term" value="F:oxidoreductase activity"/>
    <property type="evidence" value="ECO:0007669"/>
    <property type="project" value="UniProtKB-KW"/>
</dbReference>
<reference evidence="8 9" key="1">
    <citation type="submission" date="2016-08" db="EMBL/GenBank/DDBJ databases">
        <authorList>
            <consortium name="Lentinula edodes genome sequencing consortium"/>
            <person name="Sakamoto Y."/>
            <person name="Nakade K."/>
            <person name="Sato S."/>
            <person name="Yoshida Y."/>
            <person name="Miyazaki K."/>
            <person name="Natsume S."/>
            <person name="Konno N."/>
        </authorList>
    </citation>
    <scope>NUCLEOTIDE SEQUENCE [LARGE SCALE GENOMIC DNA]</scope>
    <source>
        <strain evidence="8 9">NBRC 111202</strain>
    </source>
</reference>
<evidence type="ECO:0000256" key="6">
    <source>
        <dbReference type="SAM" id="SignalP"/>
    </source>
</evidence>
<dbReference type="InterPro" id="IPR050416">
    <property type="entry name" value="FAD-linked_Oxidoreductase"/>
</dbReference>
<feature type="domain" description="FAD-binding PCMH-type" evidence="7">
    <location>
        <begin position="63"/>
        <end position="233"/>
    </location>
</feature>
<feature type="chain" id="PRO_5013383754" description="FAD-binding PCMH-type domain-containing protein" evidence="6">
    <location>
        <begin position="19"/>
        <end position="1658"/>
    </location>
</feature>
<keyword evidence="6" id="KW-0732">Signal</keyword>
<evidence type="ECO:0000259" key="7">
    <source>
        <dbReference type="PROSITE" id="PS51387"/>
    </source>
</evidence>
<dbReference type="SUPFAM" id="SSF56176">
    <property type="entry name" value="FAD-binding/transporter-associated domain-like"/>
    <property type="match status" value="1"/>
</dbReference>
<dbReference type="Gene3D" id="3.90.226.10">
    <property type="entry name" value="2-enoyl-CoA Hydratase, Chain A, domain 1"/>
    <property type="match status" value="1"/>
</dbReference>
<proteinExistence type="inferred from homology"/>
<feature type="region of interest" description="Disordered" evidence="5">
    <location>
        <begin position="747"/>
        <end position="781"/>
    </location>
</feature>
<dbReference type="EMBL" id="BDGU01000015">
    <property type="protein sequence ID" value="GAV99505.1"/>
    <property type="molecule type" value="Genomic_DNA"/>
</dbReference>
<dbReference type="InterPro" id="IPR036318">
    <property type="entry name" value="FAD-bd_PCMH-like_sf"/>
</dbReference>
<keyword evidence="9" id="KW-1185">Reference proteome</keyword>
<feature type="compositionally biased region" description="Polar residues" evidence="5">
    <location>
        <begin position="772"/>
        <end position="781"/>
    </location>
</feature>
<dbReference type="Pfam" id="PF00656">
    <property type="entry name" value="Peptidase_C14"/>
    <property type="match status" value="1"/>
</dbReference>
<evidence type="ECO:0000313" key="8">
    <source>
        <dbReference type="EMBL" id="GAV99505.1"/>
    </source>
</evidence>
<dbReference type="InterPro" id="IPR016169">
    <property type="entry name" value="FAD-bd_PCMH_sub2"/>
</dbReference>
<reference evidence="8 9" key="2">
    <citation type="submission" date="2017-02" db="EMBL/GenBank/DDBJ databases">
        <title>A genome survey and senescence transcriptome analysis in Lentinula edodes.</title>
        <authorList>
            <person name="Sakamoto Y."/>
            <person name="Nakade K."/>
            <person name="Sato S."/>
            <person name="Yoshida Y."/>
            <person name="Miyazaki K."/>
            <person name="Natsume S."/>
            <person name="Konno N."/>
        </authorList>
    </citation>
    <scope>NUCLEOTIDE SEQUENCE [LARGE SCALE GENOMIC DNA]</scope>
    <source>
        <strain evidence="8 9">NBRC 111202</strain>
    </source>
</reference>
<dbReference type="PROSITE" id="PS51387">
    <property type="entry name" value="FAD_PCMH"/>
    <property type="match status" value="1"/>
</dbReference>
<evidence type="ECO:0000256" key="5">
    <source>
        <dbReference type="SAM" id="MobiDB-lite"/>
    </source>
</evidence>
<dbReference type="GO" id="GO:0006508">
    <property type="term" value="P:proteolysis"/>
    <property type="evidence" value="ECO:0007669"/>
    <property type="project" value="InterPro"/>
</dbReference>
<feature type="signal peptide" evidence="6">
    <location>
        <begin position="1"/>
        <end position="18"/>
    </location>
</feature>
<accession>A0A1Q3DX55</accession>
<dbReference type="InterPro" id="IPR011600">
    <property type="entry name" value="Pept_C14_caspase"/>
</dbReference>
<protein>
    <recommendedName>
        <fullName evidence="7">FAD-binding PCMH-type domain-containing protein</fullName>
    </recommendedName>
</protein>
<keyword evidence="4" id="KW-0560">Oxidoreductase</keyword>
<name>A0A1Q3DX55_LENED</name>
<dbReference type="InterPro" id="IPR006094">
    <property type="entry name" value="Oxid_FAD_bind_N"/>
</dbReference>
<comment type="caution">
    <text evidence="8">The sequence shown here is derived from an EMBL/GenBank/DDBJ whole genome shotgun (WGS) entry which is preliminary data.</text>
</comment>
<dbReference type="SUPFAM" id="SSF52096">
    <property type="entry name" value="ClpP/crotonase"/>
    <property type="match status" value="1"/>
</dbReference>
<evidence type="ECO:0000256" key="3">
    <source>
        <dbReference type="ARBA" id="ARBA00022827"/>
    </source>
</evidence>
<dbReference type="Gene3D" id="3.40.50.12660">
    <property type="match status" value="1"/>
</dbReference>
<dbReference type="InterPro" id="IPR029045">
    <property type="entry name" value="ClpP/crotonase-like_dom_sf"/>
</dbReference>
<gene>
    <name evidence="8" type="ORF">LENED_000965</name>
</gene>
<dbReference type="PANTHER" id="PTHR42973:SF13">
    <property type="entry name" value="FAD-BINDING PCMH-TYPE DOMAIN-CONTAINING PROTEIN"/>
    <property type="match status" value="1"/>
</dbReference>
<sequence>MKILLFPVLTSIFVQVLSSPNPVKRSVTDVCKQIASAISSASDVYYPLELLYDKDISHWASSSSAVAACSVEPGSAADVGIILQILGNTTTPFGVKGGGHASNPNFSSTTGVQIAMYRFSEVVYDAASSTATIGAGLIWDDVYAALAPYDVNVVGGRVTGVGVAGFTLGGGYSWKTNQYGLTVDTLTAFELVKPDGTVANVTQDSDSDLFFALKGGFNNFGIVTRFTLQTFPQTQVWGGLITFTEDQIPKVINATYTFASNVTDPKAAIITTANFLLGQPGISQLLFYDGPTPPDGIFDDFLAIPYFTKDVSTRDFVSLVQASPSNATAGTRAIFNSAPLLELTPTVLDAIINETVFWGSKLSWESGSFISYDIEPFMSTIFTHSDSASVYPPSRSTAYLPLNLYYAWGLEIADDSFHSAIKQSANQITAVALAEGQVGVDTAPIYPNYAIYDTPLDRLYGDNVAKMQSIKAIVDPDNVMEALYLHTKGLELHKTLIYRVPLLWTFSFPPLIMPRRTRNIHLSEKPAELVVGQSNAKKALLIGINNTLMEQDGGGRRSRLTMPHRDVNSMRALLIEHYHYNPNDIVTLIDVDDPKQLQPTRANIRTELRKLVADARRGDRFFFHYSGHVVQTENQDHTEEDGKDECLVPCDSDGVQNLIKDDELHGILVDQLPQGSQLVAILDSCHSGSLLDLEHYRCNRVWVPWMSKGRRKSDPIRNKVQRHNALIVYQHKRISGDRVKQRKTTILNHPLSPLSPERRRRASREMPATPISPVTSPASPTTHKKLARALTKLDINATKGINAIRRSSTWKNSPNTGQQVMKRSKTIKSQFIPWLDIKRAEAAAAEGDTNEEGLQCESPVQQFCNGWCHHNSSPSSPKSPRSPGSPEIISLASCKDSQEAWEDSEGNSMTQRLVEILKQDPHPTMGDLMVTISHKLHDAAMKAHTQTKQYKDKVVRYRKKHPEKCKYPDEGDTDGLNLNDFQDPQLSSRKPLDMRRRFYLIALSFAAEIPRQTNDPCAKIGGQKWVSPEDLRACYTSFAVDPVIKENIVDVINKTLAFHTSVNYEISAPEPFTEFVHEDLLKDLARISTQSYPSDYDLHLDLSRTLKRLNDGHCVWINSCYDSLFLNFLPIPLALLTDSTGAQNVHIAPEAFAAASAEFPDEITVWQDALPPAIQLQSLDGAKVLSIEGQDSFVAVDTNALITGSFQPLGTRQNSFFSSYQFGDNGWTYIMGDFAQQSLPLNDSVTLVVQRVNESTTDAIQLPYRARINPDTVKFTDSASYRANNCLAILGTNGVDLNETGDSAAPLSETVMRFQQQPPTSKTFTKERVNVMLDTIPLSDVALPPSLIPSVPVVSGGFGSGQFYMLPDNITGIFALGSFGGDTIDAMMSGMLEGLVNLKSLGATQLIVDVSNNGGGFICAAEFLHRIIVGPKNTTVPQAGLDTKARDGPLARLIVQQIIQSNVDPDQDLLYNPLNWDNASNVGFAADDDWLLPPVNLTINGHVDAFSQRLGQECQPNGFTSTPPDEALFSASNVVIVSNGRCASSCSLFSITMAKEEGVKTVVIGGKSDVQQAYCGTVGGQSTVFSELDTEVKTAKLKNNTLAPPDLLVNGVQGVTWRLGFGIQDPTQPEEWQPHLATLNLLLTPNLYVLLPLDRISD</sequence>
<keyword evidence="2" id="KW-0285">Flavoprotein</keyword>
<dbReference type="Gene3D" id="3.40.50.1460">
    <property type="match status" value="1"/>
</dbReference>